<sequence>MPSMTSSKPKTALCGSPLPTEEFDFQESLDADGKYVLFWNVNKTHIIFEVHVETKGYIGFGMSPNGKMYPADVVVGWVKDGVPHFQYNYTFMDPKSMYPNVPYTEPPNTQCGV</sequence>
<evidence type="ECO:0000313" key="3">
    <source>
        <dbReference type="Proteomes" id="UP000005408"/>
    </source>
</evidence>
<dbReference type="Proteomes" id="UP000005408">
    <property type="component" value="Unassembled WGS sequence"/>
</dbReference>
<dbReference type="PANTHER" id="PTHR10157">
    <property type="entry name" value="DOPAMINE BETA HYDROXYLASE RELATED"/>
    <property type="match status" value="1"/>
</dbReference>
<accession>A0A8W8LIK3</accession>
<evidence type="ECO:0000313" key="2">
    <source>
        <dbReference type="EnsemblMetazoa" id="G28171.1:cds"/>
    </source>
</evidence>
<dbReference type="Pfam" id="PF03351">
    <property type="entry name" value="DOMON"/>
    <property type="match status" value="1"/>
</dbReference>
<dbReference type="EnsemblMetazoa" id="G28171.1">
    <property type="protein sequence ID" value="G28171.1:cds"/>
    <property type="gene ID" value="G28171"/>
</dbReference>
<dbReference type="AlphaFoldDB" id="A0A8W8LIK3"/>
<dbReference type="GO" id="GO:0004500">
    <property type="term" value="F:dopamine beta-monooxygenase activity"/>
    <property type="evidence" value="ECO:0007669"/>
    <property type="project" value="InterPro"/>
</dbReference>
<dbReference type="InterPro" id="IPR000945">
    <property type="entry name" value="DBH-like"/>
</dbReference>
<dbReference type="GO" id="GO:0005615">
    <property type="term" value="C:extracellular space"/>
    <property type="evidence" value="ECO:0007669"/>
    <property type="project" value="TreeGrafter"/>
</dbReference>
<dbReference type="PROSITE" id="PS50836">
    <property type="entry name" value="DOMON"/>
    <property type="match status" value="1"/>
</dbReference>
<dbReference type="GO" id="GO:0042421">
    <property type="term" value="P:norepinephrine biosynthetic process"/>
    <property type="evidence" value="ECO:0007669"/>
    <property type="project" value="TreeGrafter"/>
</dbReference>
<dbReference type="InterPro" id="IPR005018">
    <property type="entry name" value="DOMON_domain"/>
</dbReference>
<feature type="domain" description="DOMON" evidence="1">
    <location>
        <begin position="33"/>
        <end position="113"/>
    </location>
</feature>
<reference evidence="2" key="1">
    <citation type="submission" date="2022-08" db="UniProtKB">
        <authorList>
            <consortium name="EnsemblMetazoa"/>
        </authorList>
    </citation>
    <scope>IDENTIFICATION</scope>
    <source>
        <strain evidence="2">05x7-T-G4-1.051#20</strain>
    </source>
</reference>
<evidence type="ECO:0000259" key="1">
    <source>
        <dbReference type="PROSITE" id="PS50836"/>
    </source>
</evidence>
<protein>
    <recommendedName>
        <fullName evidence="1">DOMON domain-containing protein</fullName>
    </recommendedName>
</protein>
<keyword evidence="3" id="KW-1185">Reference proteome</keyword>
<dbReference type="InterPro" id="IPR045266">
    <property type="entry name" value="DOH_DOMON"/>
</dbReference>
<dbReference type="GO" id="GO:0006589">
    <property type="term" value="P:octopamine biosynthetic process"/>
    <property type="evidence" value="ECO:0007669"/>
    <property type="project" value="TreeGrafter"/>
</dbReference>
<dbReference type="CDD" id="cd09631">
    <property type="entry name" value="DOMON_DOH"/>
    <property type="match status" value="1"/>
</dbReference>
<dbReference type="GO" id="GO:0042420">
    <property type="term" value="P:dopamine catabolic process"/>
    <property type="evidence" value="ECO:0007669"/>
    <property type="project" value="TreeGrafter"/>
</dbReference>
<dbReference type="GO" id="GO:0005507">
    <property type="term" value="F:copper ion binding"/>
    <property type="evidence" value="ECO:0007669"/>
    <property type="project" value="TreeGrafter"/>
</dbReference>
<organism evidence="2 3">
    <name type="scientific">Magallana gigas</name>
    <name type="common">Pacific oyster</name>
    <name type="synonym">Crassostrea gigas</name>
    <dbReference type="NCBI Taxonomy" id="29159"/>
    <lineage>
        <taxon>Eukaryota</taxon>
        <taxon>Metazoa</taxon>
        <taxon>Spiralia</taxon>
        <taxon>Lophotrochozoa</taxon>
        <taxon>Mollusca</taxon>
        <taxon>Bivalvia</taxon>
        <taxon>Autobranchia</taxon>
        <taxon>Pteriomorphia</taxon>
        <taxon>Ostreida</taxon>
        <taxon>Ostreoidea</taxon>
        <taxon>Ostreidae</taxon>
        <taxon>Magallana</taxon>
    </lineage>
</organism>
<dbReference type="PANTHER" id="PTHR10157:SF23">
    <property type="entry name" value="MOXD1 HOMOLOG 1"/>
    <property type="match status" value="1"/>
</dbReference>
<proteinExistence type="predicted"/>
<name>A0A8W8LIK3_MAGGI</name>
<dbReference type="GO" id="GO:0030667">
    <property type="term" value="C:secretory granule membrane"/>
    <property type="evidence" value="ECO:0007669"/>
    <property type="project" value="TreeGrafter"/>
</dbReference>